<dbReference type="AlphaFoldDB" id="A0A165R0P1"/>
<sequence length="130" mass="14045">MAEDADDAFTLLLSWQTVTTWEPTLYPAPPTDDPVPPQRSPRVLTDFDNREKRLRLIQDALNEPVSAPLSTHSPPAAASGAPVTSTSAENGKEIRLRMIQEALGEPFSDSTALVTEAAARVPATAADHRQ</sequence>
<gene>
    <name evidence="2" type="ORF">EXIGLDRAFT_758622</name>
</gene>
<dbReference type="Proteomes" id="UP000077266">
    <property type="component" value="Unassembled WGS sequence"/>
</dbReference>
<evidence type="ECO:0000256" key="1">
    <source>
        <dbReference type="SAM" id="MobiDB-lite"/>
    </source>
</evidence>
<name>A0A165R0P1_EXIGL</name>
<organism evidence="2 3">
    <name type="scientific">Exidia glandulosa HHB12029</name>
    <dbReference type="NCBI Taxonomy" id="1314781"/>
    <lineage>
        <taxon>Eukaryota</taxon>
        <taxon>Fungi</taxon>
        <taxon>Dikarya</taxon>
        <taxon>Basidiomycota</taxon>
        <taxon>Agaricomycotina</taxon>
        <taxon>Agaricomycetes</taxon>
        <taxon>Auriculariales</taxon>
        <taxon>Exidiaceae</taxon>
        <taxon>Exidia</taxon>
    </lineage>
</organism>
<keyword evidence="3" id="KW-1185">Reference proteome</keyword>
<proteinExistence type="predicted"/>
<evidence type="ECO:0000313" key="3">
    <source>
        <dbReference type="Proteomes" id="UP000077266"/>
    </source>
</evidence>
<feature type="region of interest" description="Disordered" evidence="1">
    <location>
        <begin position="62"/>
        <end position="89"/>
    </location>
</feature>
<protein>
    <submittedName>
        <fullName evidence="2">Uncharacterized protein</fullName>
    </submittedName>
</protein>
<accession>A0A165R0P1</accession>
<evidence type="ECO:0000313" key="2">
    <source>
        <dbReference type="EMBL" id="KZW04326.1"/>
    </source>
</evidence>
<dbReference type="EMBL" id="KV425882">
    <property type="protein sequence ID" value="KZW04326.1"/>
    <property type="molecule type" value="Genomic_DNA"/>
</dbReference>
<dbReference type="InParanoid" id="A0A165R0P1"/>
<feature type="compositionally biased region" description="Pro residues" evidence="1">
    <location>
        <begin position="26"/>
        <end position="39"/>
    </location>
</feature>
<reference evidence="2 3" key="1">
    <citation type="journal article" date="2016" name="Mol. Biol. Evol.">
        <title>Comparative Genomics of Early-Diverging Mushroom-Forming Fungi Provides Insights into the Origins of Lignocellulose Decay Capabilities.</title>
        <authorList>
            <person name="Nagy L.G."/>
            <person name="Riley R."/>
            <person name="Tritt A."/>
            <person name="Adam C."/>
            <person name="Daum C."/>
            <person name="Floudas D."/>
            <person name="Sun H."/>
            <person name="Yadav J.S."/>
            <person name="Pangilinan J."/>
            <person name="Larsson K.H."/>
            <person name="Matsuura K."/>
            <person name="Barry K."/>
            <person name="Labutti K."/>
            <person name="Kuo R."/>
            <person name="Ohm R.A."/>
            <person name="Bhattacharya S.S."/>
            <person name="Shirouzu T."/>
            <person name="Yoshinaga Y."/>
            <person name="Martin F.M."/>
            <person name="Grigoriev I.V."/>
            <person name="Hibbett D.S."/>
        </authorList>
    </citation>
    <scope>NUCLEOTIDE SEQUENCE [LARGE SCALE GENOMIC DNA]</scope>
    <source>
        <strain evidence="2 3">HHB12029</strain>
    </source>
</reference>
<feature type="region of interest" description="Disordered" evidence="1">
    <location>
        <begin position="24"/>
        <end position="43"/>
    </location>
</feature>